<evidence type="ECO:0000256" key="8">
    <source>
        <dbReference type="ARBA" id="ARBA00023136"/>
    </source>
</evidence>
<keyword evidence="13" id="KW-1003">Cell membrane</keyword>
<feature type="coiled-coil region" evidence="15">
    <location>
        <begin position="86"/>
        <end position="156"/>
    </location>
</feature>
<dbReference type="OrthoDB" id="7391503at2"/>
<dbReference type="EMBL" id="MDDS01000046">
    <property type="protein sequence ID" value="ODP36924.1"/>
    <property type="molecule type" value="Genomic_DNA"/>
</dbReference>
<evidence type="ECO:0000256" key="2">
    <source>
        <dbReference type="ARBA" id="ARBA00022448"/>
    </source>
</evidence>
<evidence type="ECO:0000256" key="15">
    <source>
        <dbReference type="SAM" id="Coils"/>
    </source>
</evidence>
<dbReference type="PANTHER" id="PTHR33445:SF1">
    <property type="entry name" value="ATP SYNTHASE SUBUNIT B"/>
    <property type="match status" value="1"/>
</dbReference>
<evidence type="ECO:0000256" key="11">
    <source>
        <dbReference type="ARBA" id="ARBA00025614"/>
    </source>
</evidence>
<evidence type="ECO:0000256" key="3">
    <source>
        <dbReference type="ARBA" id="ARBA00022547"/>
    </source>
</evidence>
<comment type="caution">
    <text evidence="16">The sequence shown here is derived from an EMBL/GenBank/DDBJ whole genome shotgun (WGS) entry which is preliminary data.</text>
</comment>
<dbReference type="InterPro" id="IPR002146">
    <property type="entry name" value="ATP_synth_b/b'su_bac/chlpt"/>
</dbReference>
<dbReference type="InterPro" id="IPR050059">
    <property type="entry name" value="ATP_synthase_B_chain"/>
</dbReference>
<dbReference type="GO" id="GO:0046961">
    <property type="term" value="F:proton-transporting ATPase activity, rotational mechanism"/>
    <property type="evidence" value="ECO:0007669"/>
    <property type="project" value="TreeGrafter"/>
</dbReference>
<protein>
    <recommendedName>
        <fullName evidence="13">ATP synthase subunit b</fullName>
    </recommendedName>
    <alternativeName>
        <fullName evidence="13">ATP synthase F(0) sector subunit b</fullName>
    </alternativeName>
    <alternativeName>
        <fullName evidence="13">ATPase subunit I</fullName>
    </alternativeName>
    <alternativeName>
        <fullName evidence="13">F-type ATPase subunit b</fullName>
        <shortName evidence="13">F-ATPase subunit b</shortName>
    </alternativeName>
</protein>
<keyword evidence="15" id="KW-0175">Coiled coil</keyword>
<keyword evidence="17" id="KW-1185">Reference proteome</keyword>
<dbReference type="AlphaFoldDB" id="A0A1E3LT84"/>
<dbReference type="GO" id="GO:0005886">
    <property type="term" value="C:plasma membrane"/>
    <property type="evidence" value="ECO:0007669"/>
    <property type="project" value="UniProtKB-SubCell"/>
</dbReference>
<comment type="function">
    <text evidence="10 13">F(1)F(0) ATP synthase produces ATP from ADP in the presence of a proton or sodium gradient. F-type ATPases consist of two structural domains, F(1) containing the extramembraneous catalytic core and F(0) containing the membrane proton channel, linked together by a central stalk and a peripheral stalk. During catalysis, ATP synthesis in the catalytic domain of F(1) is coupled via a rotary mechanism of the central stalk subunits to proton translocation.</text>
</comment>
<comment type="subunit">
    <text evidence="13">F-type ATPases have 2 components, F(1) - the catalytic core - and F(0) - the membrane proton channel. F(1) has five subunits: alpha(3), beta(3), gamma(1), delta(1), epsilon(1). F(0) has three main subunits: a(1), b(2) and c(10-14). The alpha and beta chains form an alternating ring which encloses part of the gamma chain. F(1) is attached to F(0) by a central stalk formed by the gamma and epsilon chains, while a peripheral stalk is formed by the delta and b chains.</text>
</comment>
<dbReference type="Pfam" id="PF00430">
    <property type="entry name" value="ATP-synt_B"/>
    <property type="match status" value="1"/>
</dbReference>
<evidence type="ECO:0000256" key="13">
    <source>
        <dbReference type="HAMAP-Rule" id="MF_01398"/>
    </source>
</evidence>
<evidence type="ECO:0000256" key="10">
    <source>
        <dbReference type="ARBA" id="ARBA00025198"/>
    </source>
</evidence>
<comment type="subcellular location">
    <subcellularLocation>
        <location evidence="13">Cell membrane</location>
        <topology evidence="13">Single-pass membrane protein</topology>
    </subcellularLocation>
    <subcellularLocation>
        <location evidence="12">Endomembrane system</location>
        <topology evidence="12">Single-pass membrane protein</topology>
    </subcellularLocation>
</comment>
<keyword evidence="5 13" id="KW-0375">Hydrogen ion transport</keyword>
<evidence type="ECO:0000256" key="1">
    <source>
        <dbReference type="ARBA" id="ARBA00005513"/>
    </source>
</evidence>
<keyword evidence="7 13" id="KW-0406">Ion transport</keyword>
<keyword evidence="2 13" id="KW-0813">Transport</keyword>
<organism evidence="16 17">
    <name type="scientific">Sphingomonas turrisvirgatae</name>
    <dbReference type="NCBI Taxonomy" id="1888892"/>
    <lineage>
        <taxon>Bacteria</taxon>
        <taxon>Pseudomonadati</taxon>
        <taxon>Pseudomonadota</taxon>
        <taxon>Alphaproteobacteria</taxon>
        <taxon>Sphingomonadales</taxon>
        <taxon>Sphingomonadaceae</taxon>
        <taxon>Sphingomonas</taxon>
    </lineage>
</organism>
<comment type="similarity">
    <text evidence="1 13 14">Belongs to the ATPase B chain family.</text>
</comment>
<evidence type="ECO:0000256" key="5">
    <source>
        <dbReference type="ARBA" id="ARBA00022781"/>
    </source>
</evidence>
<name>A0A1E3LT84_9SPHN</name>
<evidence type="ECO:0000256" key="14">
    <source>
        <dbReference type="RuleBase" id="RU003848"/>
    </source>
</evidence>
<dbReference type="GO" id="GO:0045259">
    <property type="term" value="C:proton-transporting ATP synthase complex"/>
    <property type="evidence" value="ECO:0007669"/>
    <property type="project" value="UniProtKB-KW"/>
</dbReference>
<keyword evidence="4 13" id="KW-0812">Transmembrane</keyword>
<proteinExistence type="inferred from homology"/>
<dbReference type="GO" id="GO:0012505">
    <property type="term" value="C:endomembrane system"/>
    <property type="evidence" value="ECO:0007669"/>
    <property type="project" value="UniProtKB-SubCell"/>
</dbReference>
<gene>
    <name evidence="13" type="primary">atpF</name>
    <name evidence="16" type="ORF">BFL28_04250</name>
</gene>
<accession>A0A1E3LT84</accession>
<dbReference type="RefSeq" id="WP_069321417.1">
    <property type="nucleotide sequence ID" value="NZ_MDDS01000046.1"/>
</dbReference>
<dbReference type="HAMAP" id="MF_01398">
    <property type="entry name" value="ATP_synth_b_bprime"/>
    <property type="match status" value="1"/>
</dbReference>
<keyword evidence="6 13" id="KW-1133">Transmembrane helix</keyword>
<evidence type="ECO:0000313" key="17">
    <source>
        <dbReference type="Proteomes" id="UP000094487"/>
    </source>
</evidence>
<evidence type="ECO:0000256" key="7">
    <source>
        <dbReference type="ARBA" id="ARBA00023065"/>
    </source>
</evidence>
<sequence>MANPAIDPVAENLSEAKKGEGMGLPDTGAKAITLAEGSPGQAHAEPAIAGVLNATVWVSIAMAVFIVILLWKKVPALITRGLDNQIAAIRARLDEAKALRAEAEALRDEYARKIASVEQQAAAMVAHADEEAKALIAKAKTDADELVKRRAKMAEDKIAAAERAAIEEVRARTAAAAAKAAATIIAQKHDAGADKALVDRTIAGLSRLN</sequence>
<keyword evidence="8 13" id="KW-0472">Membrane</keyword>
<evidence type="ECO:0000256" key="12">
    <source>
        <dbReference type="ARBA" id="ARBA00037847"/>
    </source>
</evidence>
<reference evidence="16 17" key="1">
    <citation type="submission" date="2016-08" db="EMBL/GenBank/DDBJ databases">
        <title>Draft genome of the agarase producing Sphingomonas sp. MCT13.</title>
        <authorList>
            <person name="D'Andrea M.M."/>
            <person name="Rossolini G.M."/>
            <person name="Thaller M.C."/>
        </authorList>
    </citation>
    <scope>NUCLEOTIDE SEQUENCE [LARGE SCALE GENOMIC DNA]</scope>
    <source>
        <strain evidence="16 17">MCT13</strain>
    </source>
</reference>
<evidence type="ECO:0000256" key="6">
    <source>
        <dbReference type="ARBA" id="ARBA00022989"/>
    </source>
</evidence>
<dbReference type="STRING" id="1888892.BFL28_04250"/>
<dbReference type="CDD" id="cd06503">
    <property type="entry name" value="ATP-synt_Fo_b"/>
    <property type="match status" value="1"/>
</dbReference>
<dbReference type="Proteomes" id="UP000094487">
    <property type="component" value="Unassembled WGS sequence"/>
</dbReference>
<dbReference type="PANTHER" id="PTHR33445">
    <property type="entry name" value="ATP SYNTHASE SUBUNIT B', CHLOROPLASTIC"/>
    <property type="match status" value="1"/>
</dbReference>
<keyword evidence="3 13" id="KW-0138">CF(0)</keyword>
<comment type="function">
    <text evidence="11">Component of the F(0) channel, it forms part of the peripheral stalk, linking F(1) to F(0). The b'-subunit is a diverged and duplicated form of b found in plants and photosynthetic bacteria.</text>
</comment>
<dbReference type="GO" id="GO:0046933">
    <property type="term" value="F:proton-transporting ATP synthase activity, rotational mechanism"/>
    <property type="evidence" value="ECO:0007669"/>
    <property type="project" value="UniProtKB-UniRule"/>
</dbReference>
<evidence type="ECO:0000313" key="16">
    <source>
        <dbReference type="EMBL" id="ODP36924.1"/>
    </source>
</evidence>
<evidence type="ECO:0000256" key="9">
    <source>
        <dbReference type="ARBA" id="ARBA00023310"/>
    </source>
</evidence>
<keyword evidence="9 13" id="KW-0066">ATP synthesis</keyword>
<evidence type="ECO:0000256" key="4">
    <source>
        <dbReference type="ARBA" id="ARBA00022692"/>
    </source>
</evidence>
<feature type="transmembrane region" description="Helical" evidence="13">
    <location>
        <begin position="47"/>
        <end position="71"/>
    </location>
</feature>